<dbReference type="InterPro" id="IPR052517">
    <property type="entry name" value="GlcG_carb_metab_protein"/>
</dbReference>
<evidence type="ECO:0000313" key="1">
    <source>
        <dbReference type="EMBL" id="MVU78561.1"/>
    </source>
</evidence>
<dbReference type="EMBL" id="WRPP01000002">
    <property type="protein sequence ID" value="MVU78561.1"/>
    <property type="molecule type" value="Genomic_DNA"/>
</dbReference>
<dbReference type="Pfam" id="PF03928">
    <property type="entry name" value="HbpS-like"/>
    <property type="match status" value="1"/>
</dbReference>
<dbReference type="SUPFAM" id="SSF143744">
    <property type="entry name" value="GlcG-like"/>
    <property type="match status" value="1"/>
</dbReference>
<organism evidence="1 2">
    <name type="scientific">Nocardia terrae</name>
    <dbReference type="NCBI Taxonomy" id="2675851"/>
    <lineage>
        <taxon>Bacteria</taxon>
        <taxon>Bacillati</taxon>
        <taxon>Actinomycetota</taxon>
        <taxon>Actinomycetes</taxon>
        <taxon>Mycobacteriales</taxon>
        <taxon>Nocardiaceae</taxon>
        <taxon>Nocardia</taxon>
    </lineage>
</organism>
<proteinExistence type="predicted"/>
<gene>
    <name evidence="1" type="ORF">GPX89_15055</name>
</gene>
<reference evidence="1 2" key="1">
    <citation type="submission" date="2019-12" db="EMBL/GenBank/DDBJ databases">
        <title>Nocardia sp. nov. ET3-3 isolated from soil.</title>
        <authorList>
            <person name="Kanchanasin P."/>
            <person name="Tanasupawat S."/>
            <person name="Yuki M."/>
            <person name="Kudo T."/>
        </authorList>
    </citation>
    <scope>NUCLEOTIDE SEQUENCE [LARGE SCALE GENOMIC DNA]</scope>
    <source>
        <strain evidence="1 2">ET3-3</strain>
    </source>
</reference>
<comment type="caution">
    <text evidence="1">The sequence shown here is derived from an EMBL/GenBank/DDBJ whole genome shotgun (WGS) entry which is preliminary data.</text>
</comment>
<evidence type="ECO:0000313" key="2">
    <source>
        <dbReference type="Proteomes" id="UP000466794"/>
    </source>
</evidence>
<dbReference type="PANTHER" id="PTHR34309">
    <property type="entry name" value="SLR1406 PROTEIN"/>
    <property type="match status" value="1"/>
</dbReference>
<keyword evidence="2" id="KW-1185">Reference proteome</keyword>
<accession>A0A7K1UWB6</accession>
<dbReference type="Proteomes" id="UP000466794">
    <property type="component" value="Unassembled WGS sequence"/>
</dbReference>
<name>A0A7K1UWB6_9NOCA</name>
<dbReference type="InterPro" id="IPR038084">
    <property type="entry name" value="PduO/GlcC-like_sf"/>
</dbReference>
<sequence>MADADRLVAAALDVGAERGFPPLAAAVVDVSGAVITLRRADGGMPMTSRIAVAKARTALATLGASGGVQLPPAITGSIQHLTGGDFIPHAGGLLVTDDDTILGAIGASGAIATEDEQAARVAVERWHESRLRAS</sequence>
<protein>
    <submittedName>
        <fullName evidence="1">Heme-binding protein</fullName>
    </submittedName>
</protein>
<dbReference type="InterPro" id="IPR005624">
    <property type="entry name" value="PduO/GlcC-like"/>
</dbReference>
<dbReference type="PANTHER" id="PTHR34309:SF10">
    <property type="entry name" value="SLR1406 PROTEIN"/>
    <property type="match status" value="1"/>
</dbReference>
<dbReference type="Gene3D" id="3.30.450.150">
    <property type="entry name" value="Haem-degrading domain"/>
    <property type="match status" value="1"/>
</dbReference>
<dbReference type="AlphaFoldDB" id="A0A7K1UWB6"/>